<dbReference type="Proteomes" id="UP000215335">
    <property type="component" value="Unassembled WGS sequence"/>
</dbReference>
<comment type="caution">
    <text evidence="1">The sequence shown here is derived from an EMBL/GenBank/DDBJ whole genome shotgun (WGS) entry which is preliminary data.</text>
</comment>
<reference evidence="1 2" key="1">
    <citation type="journal article" date="2017" name="Curr. Biol.">
        <title>The Evolution of Venom by Co-option of Single-Copy Genes.</title>
        <authorList>
            <person name="Martinson E.O."/>
            <person name="Mrinalini"/>
            <person name="Kelkar Y.D."/>
            <person name="Chang C.H."/>
            <person name="Werren J.H."/>
        </authorList>
    </citation>
    <scope>NUCLEOTIDE SEQUENCE [LARGE SCALE GENOMIC DNA]</scope>
    <source>
        <strain evidence="1 2">Alberta</strain>
        <tissue evidence="1">Whole body</tissue>
    </source>
</reference>
<sequence length="163" mass="18849">MSDKPVRRIPEHSGLWVRDRKERKSLQFSNCCHTTSSHFSQSASLRDIAMHAYANAPERKPNLVALALFWSQELAEKSSYDDQRQSGLPQIQPIIKKLQSYHFHTKEHQRNPNKPATRKITRTMGTKLLSSKVHIPISEKKIRQKAYSSAELRNQPANYASWL</sequence>
<organism evidence="1 2">
    <name type="scientific">Trichomalopsis sarcophagae</name>
    <dbReference type="NCBI Taxonomy" id="543379"/>
    <lineage>
        <taxon>Eukaryota</taxon>
        <taxon>Metazoa</taxon>
        <taxon>Ecdysozoa</taxon>
        <taxon>Arthropoda</taxon>
        <taxon>Hexapoda</taxon>
        <taxon>Insecta</taxon>
        <taxon>Pterygota</taxon>
        <taxon>Neoptera</taxon>
        <taxon>Endopterygota</taxon>
        <taxon>Hymenoptera</taxon>
        <taxon>Apocrita</taxon>
        <taxon>Proctotrupomorpha</taxon>
        <taxon>Chalcidoidea</taxon>
        <taxon>Pteromalidae</taxon>
        <taxon>Pteromalinae</taxon>
        <taxon>Trichomalopsis</taxon>
    </lineage>
</organism>
<protein>
    <submittedName>
        <fullName evidence="1">Uncharacterized protein</fullName>
    </submittedName>
</protein>
<accession>A0A232EZC5</accession>
<dbReference type="EMBL" id="NNAY01001590">
    <property type="protein sequence ID" value="OXU23498.1"/>
    <property type="molecule type" value="Genomic_DNA"/>
</dbReference>
<dbReference type="AlphaFoldDB" id="A0A232EZC5"/>
<name>A0A232EZC5_9HYME</name>
<keyword evidence="2" id="KW-1185">Reference proteome</keyword>
<evidence type="ECO:0000313" key="1">
    <source>
        <dbReference type="EMBL" id="OXU23498.1"/>
    </source>
</evidence>
<gene>
    <name evidence="1" type="ORF">TSAR_001757</name>
</gene>
<evidence type="ECO:0000313" key="2">
    <source>
        <dbReference type="Proteomes" id="UP000215335"/>
    </source>
</evidence>
<proteinExistence type="predicted"/>